<evidence type="ECO:0000313" key="1">
    <source>
        <dbReference type="EMBL" id="MFC3937135.1"/>
    </source>
</evidence>
<dbReference type="SUPFAM" id="SSF158682">
    <property type="entry name" value="TerB-like"/>
    <property type="match status" value="1"/>
</dbReference>
<dbReference type="CDD" id="cd07177">
    <property type="entry name" value="terB_like"/>
    <property type="match status" value="1"/>
</dbReference>
<proteinExistence type="predicted"/>
<gene>
    <name evidence="1" type="ORF">ACFOW3_21155</name>
</gene>
<reference evidence="2" key="1">
    <citation type="journal article" date="2019" name="Int. J. Syst. Evol. Microbiol.">
        <title>The Global Catalogue of Microorganisms (GCM) 10K type strain sequencing project: providing services to taxonomists for standard genome sequencing and annotation.</title>
        <authorList>
            <consortium name="The Broad Institute Genomics Platform"/>
            <consortium name="The Broad Institute Genome Sequencing Center for Infectious Disease"/>
            <person name="Wu L."/>
            <person name="Ma J."/>
        </authorList>
    </citation>
    <scope>NUCLEOTIDE SEQUENCE [LARGE SCALE GENOMIC DNA]</scope>
    <source>
        <strain evidence="2">CCUG 2113</strain>
    </source>
</reference>
<accession>A0ABV8DGM2</accession>
<comment type="caution">
    <text evidence="1">The sequence shown here is derived from an EMBL/GenBank/DDBJ whole genome shotgun (WGS) entry which is preliminary data.</text>
</comment>
<dbReference type="InterPro" id="IPR029024">
    <property type="entry name" value="TerB-like"/>
</dbReference>
<dbReference type="Gene3D" id="1.10.3680.10">
    <property type="entry name" value="TerB-like"/>
    <property type="match status" value="1"/>
</dbReference>
<dbReference type="Proteomes" id="UP001595693">
    <property type="component" value="Unassembled WGS sequence"/>
</dbReference>
<organism evidence="1 2">
    <name type="scientific">Acidovorax facilis</name>
    <dbReference type="NCBI Taxonomy" id="12917"/>
    <lineage>
        <taxon>Bacteria</taxon>
        <taxon>Pseudomonadati</taxon>
        <taxon>Pseudomonadota</taxon>
        <taxon>Betaproteobacteria</taxon>
        <taxon>Burkholderiales</taxon>
        <taxon>Comamonadaceae</taxon>
        <taxon>Acidovorax</taxon>
    </lineage>
</organism>
<protein>
    <submittedName>
        <fullName evidence="1">TerB family tellurite resistance protein</fullName>
    </submittedName>
</protein>
<evidence type="ECO:0000313" key="2">
    <source>
        <dbReference type="Proteomes" id="UP001595693"/>
    </source>
</evidence>
<name>A0ABV8DGM2_9BURK</name>
<keyword evidence="2" id="KW-1185">Reference proteome</keyword>
<sequence>MRSYPRNSPEAVARIVALLLISDGHVSRSELDALHGLYMEQELSLPQGGFGKVLHGLCEDLWMGMHEQRVLTASIDGPTLILLFAEVTDPELRRKTLEFAYTAAMADSHLAPSEWWLMNAAGQYWQMGVMPSGIGHYELAQAA</sequence>
<dbReference type="EMBL" id="JBHSAJ010000062">
    <property type="protein sequence ID" value="MFC3937135.1"/>
    <property type="molecule type" value="Genomic_DNA"/>
</dbReference>
<dbReference type="RefSeq" id="WP_055393909.1">
    <property type="nucleotide sequence ID" value="NZ_JAMXAX010000047.1"/>
</dbReference>